<evidence type="ECO:0000313" key="7">
    <source>
        <dbReference type="Proteomes" id="UP000535078"/>
    </source>
</evidence>
<evidence type="ECO:0000313" key="6">
    <source>
        <dbReference type="EMBL" id="NJB90034.1"/>
    </source>
</evidence>
<dbReference type="PROSITE" id="PS01124">
    <property type="entry name" value="HTH_ARAC_FAMILY_2"/>
    <property type="match status" value="1"/>
</dbReference>
<protein>
    <submittedName>
        <fullName evidence="6">AraC family transcriptional activator of pyochelin receptor</fullName>
    </submittedName>
</protein>
<name>A0A7X6B983_9SPHN</name>
<evidence type="ECO:0000256" key="3">
    <source>
        <dbReference type="ARBA" id="ARBA00023163"/>
    </source>
</evidence>
<dbReference type="SMART" id="SM00342">
    <property type="entry name" value="HTH_ARAC"/>
    <property type="match status" value="1"/>
</dbReference>
<sequence>MTHKRAIIISAELASFIGRGVLDPTWLPPEPIVIGFGDMGEPAVSILAGENIGEEAGGHILLFAISRNACLRMFGLLPSVKGSWYLSADLRELGRALVAVEGESEVAGMLRTARSLELLCRLFGALEEHRMVEFHGKTTLSEIDAKRVATAHQLVSEGWREPLTVAEIARRSGLGKAKLTQGFREMYKCTVAEAVSERRLSHARMLLTLSDLPISSIGYRCGYQSNASFTRAFARRFGMTPTDMRRREGAPAESQDRLTATGSGSMRRDCKEVATDLMTGAPRPRG</sequence>
<dbReference type="InterPro" id="IPR009057">
    <property type="entry name" value="Homeodomain-like_sf"/>
</dbReference>
<evidence type="ECO:0000256" key="4">
    <source>
        <dbReference type="SAM" id="MobiDB-lite"/>
    </source>
</evidence>
<dbReference type="AlphaFoldDB" id="A0A7X6B983"/>
<dbReference type="InterPro" id="IPR020449">
    <property type="entry name" value="Tscrpt_reg_AraC-type_HTH"/>
</dbReference>
<organism evidence="6 7">
    <name type="scientific">Sphingopyxis italica</name>
    <dbReference type="NCBI Taxonomy" id="1129133"/>
    <lineage>
        <taxon>Bacteria</taxon>
        <taxon>Pseudomonadati</taxon>
        <taxon>Pseudomonadota</taxon>
        <taxon>Alphaproteobacteria</taxon>
        <taxon>Sphingomonadales</taxon>
        <taxon>Sphingomonadaceae</taxon>
        <taxon>Sphingopyxis</taxon>
    </lineage>
</organism>
<keyword evidence="7" id="KW-1185">Reference proteome</keyword>
<keyword evidence="1" id="KW-0805">Transcription regulation</keyword>
<dbReference type="PROSITE" id="PS00041">
    <property type="entry name" value="HTH_ARAC_FAMILY_1"/>
    <property type="match status" value="1"/>
</dbReference>
<dbReference type="PRINTS" id="PR00032">
    <property type="entry name" value="HTHARAC"/>
</dbReference>
<dbReference type="RefSeq" id="WP_167921470.1">
    <property type="nucleotide sequence ID" value="NZ_JAATIT010000002.1"/>
</dbReference>
<keyword evidence="6" id="KW-0675">Receptor</keyword>
<keyword evidence="3" id="KW-0804">Transcription</keyword>
<proteinExistence type="predicted"/>
<dbReference type="InterPro" id="IPR053142">
    <property type="entry name" value="PchR_regulatory_protein"/>
</dbReference>
<reference evidence="6 7" key="1">
    <citation type="submission" date="2020-03" db="EMBL/GenBank/DDBJ databases">
        <title>Genomic Encyclopedia of Type Strains, Phase IV (KMG-IV): sequencing the most valuable type-strain genomes for metagenomic binning, comparative biology and taxonomic classification.</title>
        <authorList>
            <person name="Goeker M."/>
        </authorList>
    </citation>
    <scope>NUCLEOTIDE SEQUENCE [LARGE SCALE GENOMIC DNA]</scope>
    <source>
        <strain evidence="6 7">DSM 25229</strain>
    </source>
</reference>
<dbReference type="GO" id="GO:0043565">
    <property type="term" value="F:sequence-specific DNA binding"/>
    <property type="evidence" value="ECO:0007669"/>
    <property type="project" value="InterPro"/>
</dbReference>
<accession>A0A7X6B983</accession>
<dbReference type="GO" id="GO:0003700">
    <property type="term" value="F:DNA-binding transcription factor activity"/>
    <property type="evidence" value="ECO:0007669"/>
    <property type="project" value="InterPro"/>
</dbReference>
<dbReference type="InterPro" id="IPR018062">
    <property type="entry name" value="HTH_AraC-typ_CS"/>
</dbReference>
<feature type="region of interest" description="Disordered" evidence="4">
    <location>
        <begin position="240"/>
        <end position="286"/>
    </location>
</feature>
<dbReference type="SUPFAM" id="SSF46689">
    <property type="entry name" value="Homeodomain-like"/>
    <property type="match status" value="1"/>
</dbReference>
<feature type="compositionally biased region" description="Basic and acidic residues" evidence="4">
    <location>
        <begin position="243"/>
        <end position="256"/>
    </location>
</feature>
<dbReference type="PANTHER" id="PTHR47893">
    <property type="entry name" value="REGULATORY PROTEIN PCHR"/>
    <property type="match status" value="1"/>
</dbReference>
<dbReference type="EMBL" id="JAATIT010000002">
    <property type="protein sequence ID" value="NJB90034.1"/>
    <property type="molecule type" value="Genomic_DNA"/>
</dbReference>
<evidence type="ECO:0000256" key="1">
    <source>
        <dbReference type="ARBA" id="ARBA00023015"/>
    </source>
</evidence>
<dbReference type="Proteomes" id="UP000535078">
    <property type="component" value="Unassembled WGS sequence"/>
</dbReference>
<evidence type="ECO:0000259" key="5">
    <source>
        <dbReference type="PROSITE" id="PS01124"/>
    </source>
</evidence>
<comment type="caution">
    <text evidence="6">The sequence shown here is derived from an EMBL/GenBank/DDBJ whole genome shotgun (WGS) entry which is preliminary data.</text>
</comment>
<dbReference type="InterPro" id="IPR018060">
    <property type="entry name" value="HTH_AraC"/>
</dbReference>
<gene>
    <name evidence="6" type="ORF">GGR90_002209</name>
</gene>
<dbReference type="Gene3D" id="1.10.10.60">
    <property type="entry name" value="Homeodomain-like"/>
    <property type="match status" value="2"/>
</dbReference>
<evidence type="ECO:0000256" key="2">
    <source>
        <dbReference type="ARBA" id="ARBA00023125"/>
    </source>
</evidence>
<keyword evidence="2" id="KW-0238">DNA-binding</keyword>
<dbReference type="Pfam" id="PF12833">
    <property type="entry name" value="HTH_18"/>
    <property type="match status" value="1"/>
</dbReference>
<feature type="domain" description="HTH araC/xylS-type" evidence="5">
    <location>
        <begin position="149"/>
        <end position="247"/>
    </location>
</feature>
<dbReference type="PANTHER" id="PTHR47893:SF1">
    <property type="entry name" value="REGULATORY PROTEIN PCHR"/>
    <property type="match status" value="1"/>
</dbReference>